<accession>A0AAV3XRI7</accession>
<protein>
    <recommendedName>
        <fullName evidence="4">AMIN domain-containing protein</fullName>
    </recommendedName>
</protein>
<reference evidence="2" key="1">
    <citation type="submission" date="2019-10" db="EMBL/GenBank/DDBJ databases">
        <title>Draft genome sequece of Microseira wollei NIES-4236.</title>
        <authorList>
            <person name="Yamaguchi H."/>
            <person name="Suzuki S."/>
            <person name="Kawachi M."/>
        </authorList>
    </citation>
    <scope>NUCLEOTIDE SEQUENCE</scope>
    <source>
        <strain evidence="2">NIES-4236</strain>
    </source>
</reference>
<sequence length="146" mass="16104">MKPKILTTIALIASISAATPTIVFSQPNKRPNSFTPGFWQPQAQVDPNRQITVILLNQADIPVSYSLTPAPESVLPPGGTANISVSNISRISDIANINIYARDELVYDYNANPTDNQVFVRIRRAGRLARADKSVYIDEQGRVYSF</sequence>
<gene>
    <name evidence="2" type="ORF">MiSe_84260</name>
</gene>
<dbReference type="RefSeq" id="WP_226592576.1">
    <property type="nucleotide sequence ID" value="NZ_BLAY01000235.1"/>
</dbReference>
<dbReference type="EMBL" id="BLAY01000235">
    <property type="protein sequence ID" value="GET43601.1"/>
    <property type="molecule type" value="Genomic_DNA"/>
</dbReference>
<organism evidence="2 3">
    <name type="scientific">Microseira wollei NIES-4236</name>
    <dbReference type="NCBI Taxonomy" id="2530354"/>
    <lineage>
        <taxon>Bacteria</taxon>
        <taxon>Bacillati</taxon>
        <taxon>Cyanobacteriota</taxon>
        <taxon>Cyanophyceae</taxon>
        <taxon>Oscillatoriophycideae</taxon>
        <taxon>Aerosakkonematales</taxon>
        <taxon>Aerosakkonemataceae</taxon>
        <taxon>Microseira</taxon>
    </lineage>
</organism>
<evidence type="ECO:0000313" key="2">
    <source>
        <dbReference type="EMBL" id="GET43601.1"/>
    </source>
</evidence>
<evidence type="ECO:0000313" key="3">
    <source>
        <dbReference type="Proteomes" id="UP001050975"/>
    </source>
</evidence>
<name>A0AAV3XRI7_9CYAN</name>
<keyword evidence="1" id="KW-0732">Signal</keyword>
<feature type="chain" id="PRO_5043954823" description="AMIN domain-containing protein" evidence="1">
    <location>
        <begin position="26"/>
        <end position="146"/>
    </location>
</feature>
<dbReference type="AlphaFoldDB" id="A0AAV3XRI7"/>
<evidence type="ECO:0008006" key="4">
    <source>
        <dbReference type="Google" id="ProtNLM"/>
    </source>
</evidence>
<evidence type="ECO:0000256" key="1">
    <source>
        <dbReference type="SAM" id="SignalP"/>
    </source>
</evidence>
<dbReference type="Proteomes" id="UP001050975">
    <property type="component" value="Unassembled WGS sequence"/>
</dbReference>
<feature type="signal peptide" evidence="1">
    <location>
        <begin position="1"/>
        <end position="25"/>
    </location>
</feature>
<proteinExistence type="predicted"/>
<keyword evidence="3" id="KW-1185">Reference proteome</keyword>
<comment type="caution">
    <text evidence="2">The sequence shown here is derived from an EMBL/GenBank/DDBJ whole genome shotgun (WGS) entry which is preliminary data.</text>
</comment>